<dbReference type="GO" id="GO:0005737">
    <property type="term" value="C:cytoplasm"/>
    <property type="evidence" value="ECO:0007669"/>
    <property type="project" value="TreeGrafter"/>
</dbReference>
<organism evidence="4 5">
    <name type="scientific">Listeria newyorkensis</name>
    <dbReference type="NCBI Taxonomy" id="1497681"/>
    <lineage>
        <taxon>Bacteria</taxon>
        <taxon>Bacillati</taxon>
        <taxon>Bacillota</taxon>
        <taxon>Bacilli</taxon>
        <taxon>Bacillales</taxon>
        <taxon>Listeriaceae</taxon>
        <taxon>Listeria</taxon>
    </lineage>
</organism>
<feature type="active site" evidence="3">
    <location>
        <position position="46"/>
    </location>
</feature>
<name>A0A841Z0U9_9LIST</name>
<protein>
    <submittedName>
        <fullName evidence="4">PhzF family phenazine biosynthesis isomerase</fullName>
    </submittedName>
</protein>
<accession>A0A841Z0U9</accession>
<dbReference type="PANTHER" id="PTHR13774">
    <property type="entry name" value="PHENAZINE BIOSYNTHESIS PROTEIN"/>
    <property type="match status" value="1"/>
</dbReference>
<comment type="caution">
    <text evidence="4">The sequence shown here is derived from an EMBL/GenBank/DDBJ whole genome shotgun (WGS) entry which is preliminary data.</text>
</comment>
<dbReference type="InterPro" id="IPR003719">
    <property type="entry name" value="Phenazine_PhzF-like"/>
</dbReference>
<reference evidence="4 5" key="1">
    <citation type="submission" date="2020-03" db="EMBL/GenBank/DDBJ databases">
        <title>Soil Listeria distribution.</title>
        <authorList>
            <person name="Liao J."/>
            <person name="Wiedmann M."/>
        </authorList>
    </citation>
    <scope>NUCLEOTIDE SEQUENCE [LARGE SCALE GENOMIC DNA]</scope>
    <source>
        <strain evidence="4 5">FSL L7-1614</strain>
    </source>
</reference>
<dbReference type="GO" id="GO:0016853">
    <property type="term" value="F:isomerase activity"/>
    <property type="evidence" value="ECO:0007669"/>
    <property type="project" value="UniProtKB-KW"/>
</dbReference>
<dbReference type="Proteomes" id="UP000569903">
    <property type="component" value="Unassembled WGS sequence"/>
</dbReference>
<evidence type="ECO:0000313" key="4">
    <source>
        <dbReference type="EMBL" id="MBC1458447.1"/>
    </source>
</evidence>
<comment type="similarity">
    <text evidence="1">Belongs to the PhzF family.</text>
</comment>
<dbReference type="Pfam" id="PF02567">
    <property type="entry name" value="PhzC-PhzF"/>
    <property type="match status" value="1"/>
</dbReference>
<sequence>MEMKVYHYDAFSNVPGKGNPAGVVLDADTLTTEKMQEIAEKVGVNETAFAMKSVVADIRLRYFTPGHEMDLCGHGTMAAIQALSEYHFLTEKAEMRVETKVGILQVKIKYSEDGQRWMTMQQAPAVFESFAGSRVDLAEVIGVTESELSDEWPIMYGNTGIWTLLVPMKELASFKWMKPDNARFPEVLQEMPRASIHPFCLETIHPDATMHARHFSSPFSGTIEDPVTGTASGVMGAYYAKYIKDTQSIVVEQGAEMGRDGKVMVHIDKKETTYAIQITGTAVFVDEVGEFY</sequence>
<evidence type="ECO:0000256" key="1">
    <source>
        <dbReference type="ARBA" id="ARBA00008270"/>
    </source>
</evidence>
<evidence type="ECO:0000256" key="3">
    <source>
        <dbReference type="PIRSR" id="PIRSR016184-1"/>
    </source>
</evidence>
<evidence type="ECO:0000256" key="2">
    <source>
        <dbReference type="ARBA" id="ARBA00023235"/>
    </source>
</evidence>
<keyword evidence="2 4" id="KW-0413">Isomerase</keyword>
<proteinExistence type="inferred from homology"/>
<dbReference type="NCBIfam" id="TIGR00654">
    <property type="entry name" value="PhzF_family"/>
    <property type="match status" value="1"/>
</dbReference>
<dbReference type="AlphaFoldDB" id="A0A841Z0U9"/>
<evidence type="ECO:0000313" key="5">
    <source>
        <dbReference type="Proteomes" id="UP000569903"/>
    </source>
</evidence>
<dbReference type="Gene3D" id="3.10.310.10">
    <property type="entry name" value="Diaminopimelate Epimerase, Chain A, domain 1"/>
    <property type="match status" value="2"/>
</dbReference>
<dbReference type="SUPFAM" id="SSF54506">
    <property type="entry name" value="Diaminopimelate epimerase-like"/>
    <property type="match status" value="1"/>
</dbReference>
<dbReference type="PANTHER" id="PTHR13774:SF17">
    <property type="entry name" value="PHENAZINE BIOSYNTHESIS-LIKE DOMAIN-CONTAINING PROTEIN"/>
    <property type="match status" value="1"/>
</dbReference>
<dbReference type="EMBL" id="JAARQN010000011">
    <property type="protein sequence ID" value="MBC1458447.1"/>
    <property type="molecule type" value="Genomic_DNA"/>
</dbReference>
<gene>
    <name evidence="4" type="ORF">HB850_11850</name>
</gene>
<dbReference type="PIRSF" id="PIRSF016184">
    <property type="entry name" value="PhzC_PhzF"/>
    <property type="match status" value="1"/>
</dbReference>